<comment type="caution">
    <text evidence="2">The sequence shown here is derived from an EMBL/GenBank/DDBJ whole genome shotgun (WGS) entry which is preliminary data.</text>
</comment>
<dbReference type="RefSeq" id="WP_120107051.1">
    <property type="nucleotide sequence ID" value="NZ_QXQB01000001.1"/>
</dbReference>
<name>A0A3A6PIK8_9BACL</name>
<keyword evidence="3" id="KW-1185">Reference proteome</keyword>
<evidence type="ECO:0000313" key="3">
    <source>
        <dbReference type="Proteomes" id="UP000267798"/>
    </source>
</evidence>
<proteinExistence type="predicted"/>
<accession>A0A3A6PIK8</accession>
<evidence type="ECO:0000256" key="1">
    <source>
        <dbReference type="SAM" id="Phobius"/>
    </source>
</evidence>
<evidence type="ECO:0000313" key="2">
    <source>
        <dbReference type="EMBL" id="RJX40985.1"/>
    </source>
</evidence>
<keyword evidence="1" id="KW-0472">Membrane</keyword>
<reference evidence="2 3" key="1">
    <citation type="submission" date="2018-09" db="EMBL/GenBank/DDBJ databases">
        <title>Paenibacillus aracenensis nov. sp. isolated from a cave in southern Spain.</title>
        <authorList>
            <person name="Jurado V."/>
            <person name="Gutierrez-Patricio S."/>
            <person name="Gonzalez-Pimentel J.L."/>
            <person name="Miller A.Z."/>
            <person name="Laiz L."/>
            <person name="Saiz-Jimenez C."/>
        </authorList>
    </citation>
    <scope>NUCLEOTIDE SEQUENCE [LARGE SCALE GENOMIC DNA]</scope>
    <source>
        <strain evidence="2 3">JCM 19203</strain>
    </source>
</reference>
<feature type="transmembrane region" description="Helical" evidence="1">
    <location>
        <begin position="32"/>
        <end position="49"/>
    </location>
</feature>
<dbReference type="OrthoDB" id="2939921at2"/>
<gene>
    <name evidence="2" type="ORF">D3P09_02915</name>
</gene>
<dbReference type="EMBL" id="QXQB01000001">
    <property type="protein sequence ID" value="RJX40985.1"/>
    <property type="molecule type" value="Genomic_DNA"/>
</dbReference>
<protein>
    <submittedName>
        <fullName evidence="2">Uncharacterized protein</fullName>
    </submittedName>
</protein>
<dbReference type="Proteomes" id="UP000267798">
    <property type="component" value="Unassembled WGS sequence"/>
</dbReference>
<sequence>MLGKLICVLLLAAAMLIYDLPRLKKSSRHDRMIYGIMIVPLLYLAFLFISSKPWPNIDSIFNLFTKPAQQIIHWLNPAQS</sequence>
<dbReference type="AlphaFoldDB" id="A0A3A6PIK8"/>
<keyword evidence="1" id="KW-1133">Transmembrane helix</keyword>
<organism evidence="2 3">
    <name type="scientific">Paenibacillus pinisoli</name>
    <dbReference type="NCBI Taxonomy" id="1276110"/>
    <lineage>
        <taxon>Bacteria</taxon>
        <taxon>Bacillati</taxon>
        <taxon>Bacillota</taxon>
        <taxon>Bacilli</taxon>
        <taxon>Bacillales</taxon>
        <taxon>Paenibacillaceae</taxon>
        <taxon>Paenibacillus</taxon>
    </lineage>
</organism>
<keyword evidence="1" id="KW-0812">Transmembrane</keyword>